<feature type="signal peptide" evidence="14">
    <location>
        <begin position="1"/>
        <end position="21"/>
    </location>
</feature>
<keyword evidence="5 12" id="KW-0812">Transmembrane</keyword>
<evidence type="ECO:0000313" key="18">
    <source>
        <dbReference type="Proteomes" id="UP000474175"/>
    </source>
</evidence>
<dbReference type="Gene3D" id="2.40.170.20">
    <property type="entry name" value="TonB-dependent receptor, beta-barrel domain"/>
    <property type="match status" value="1"/>
</dbReference>
<dbReference type="PANTHER" id="PTHR32552">
    <property type="entry name" value="FERRICHROME IRON RECEPTOR-RELATED"/>
    <property type="match status" value="1"/>
</dbReference>
<dbReference type="Gene3D" id="2.60.40.1120">
    <property type="entry name" value="Carboxypeptidase-like, regulatory domain"/>
    <property type="match status" value="1"/>
</dbReference>
<keyword evidence="9 13" id="KW-0798">TonB box</keyword>
<keyword evidence="7" id="KW-0408">Iron</keyword>
<dbReference type="InterPro" id="IPR039426">
    <property type="entry name" value="TonB-dep_rcpt-like"/>
</dbReference>
<dbReference type="SUPFAM" id="SSF56935">
    <property type="entry name" value="Porins"/>
    <property type="match status" value="1"/>
</dbReference>
<evidence type="ECO:0000256" key="6">
    <source>
        <dbReference type="ARBA" id="ARBA00022729"/>
    </source>
</evidence>
<dbReference type="SUPFAM" id="SSF49464">
    <property type="entry name" value="Carboxypeptidase regulatory domain-like"/>
    <property type="match status" value="1"/>
</dbReference>
<name>A0A6L9LL02_9BACT</name>
<keyword evidence="4" id="KW-0410">Iron transport</keyword>
<comment type="caution">
    <text evidence="17">The sequence shown here is derived from an EMBL/GenBank/DDBJ whole genome shotgun (WGS) entry which is preliminary data.</text>
</comment>
<evidence type="ECO:0000256" key="10">
    <source>
        <dbReference type="ARBA" id="ARBA00023136"/>
    </source>
</evidence>
<dbReference type="Pfam" id="PF00593">
    <property type="entry name" value="TonB_dep_Rec_b-barrel"/>
    <property type="match status" value="1"/>
</dbReference>
<organism evidence="17 18">
    <name type="scientific">Spirosoma terrae</name>
    <dbReference type="NCBI Taxonomy" id="1968276"/>
    <lineage>
        <taxon>Bacteria</taxon>
        <taxon>Pseudomonadati</taxon>
        <taxon>Bacteroidota</taxon>
        <taxon>Cytophagia</taxon>
        <taxon>Cytophagales</taxon>
        <taxon>Cytophagaceae</taxon>
        <taxon>Spirosoma</taxon>
    </lineage>
</organism>
<comment type="similarity">
    <text evidence="12 13">Belongs to the TonB-dependent receptor family.</text>
</comment>
<evidence type="ECO:0000256" key="2">
    <source>
        <dbReference type="ARBA" id="ARBA00022448"/>
    </source>
</evidence>
<evidence type="ECO:0000256" key="3">
    <source>
        <dbReference type="ARBA" id="ARBA00022452"/>
    </source>
</evidence>
<accession>A0A6L9LL02</accession>
<dbReference type="PROSITE" id="PS52016">
    <property type="entry name" value="TONB_DEPENDENT_REC_3"/>
    <property type="match status" value="1"/>
</dbReference>
<evidence type="ECO:0000313" key="17">
    <source>
        <dbReference type="EMBL" id="NDU97429.1"/>
    </source>
</evidence>
<evidence type="ECO:0000256" key="5">
    <source>
        <dbReference type="ARBA" id="ARBA00022692"/>
    </source>
</evidence>
<gene>
    <name evidence="17" type="ORF">GK108_21275</name>
</gene>
<evidence type="ECO:0000256" key="1">
    <source>
        <dbReference type="ARBA" id="ARBA00004571"/>
    </source>
</evidence>
<keyword evidence="11 12" id="KW-0998">Cell outer membrane</keyword>
<reference evidence="17 18" key="1">
    <citation type="submission" date="2020-02" db="EMBL/GenBank/DDBJ databases">
        <title>Draft genome sequence of two Spirosoma agri KCTC 52727 and Spirosoma terrae KCTC 52035.</title>
        <authorList>
            <person name="Rojas J."/>
            <person name="Ambika Manirajan B."/>
            <person name="Suarez C."/>
            <person name="Ratering S."/>
            <person name="Schnell S."/>
        </authorList>
    </citation>
    <scope>NUCLEOTIDE SEQUENCE [LARGE SCALE GENOMIC DNA]</scope>
    <source>
        <strain evidence="17 18">KCTC 52035</strain>
    </source>
</reference>
<feature type="domain" description="TonB-dependent receptor plug" evidence="16">
    <location>
        <begin position="121"/>
        <end position="224"/>
    </location>
</feature>
<evidence type="ECO:0000256" key="14">
    <source>
        <dbReference type="SAM" id="SignalP"/>
    </source>
</evidence>
<dbReference type="Proteomes" id="UP000474175">
    <property type="component" value="Unassembled WGS sequence"/>
</dbReference>
<keyword evidence="8" id="KW-0406">Ion transport</keyword>
<evidence type="ECO:0000259" key="15">
    <source>
        <dbReference type="Pfam" id="PF00593"/>
    </source>
</evidence>
<dbReference type="Pfam" id="PF07715">
    <property type="entry name" value="Plug"/>
    <property type="match status" value="1"/>
</dbReference>
<keyword evidence="3 12" id="KW-1134">Transmembrane beta strand</keyword>
<dbReference type="AlphaFoldDB" id="A0A6L9LL02"/>
<dbReference type="GO" id="GO:0009279">
    <property type="term" value="C:cell outer membrane"/>
    <property type="evidence" value="ECO:0007669"/>
    <property type="project" value="UniProtKB-SubCell"/>
</dbReference>
<dbReference type="InterPro" id="IPR010917">
    <property type="entry name" value="TonB_rcpt_CS"/>
</dbReference>
<evidence type="ECO:0000259" key="16">
    <source>
        <dbReference type="Pfam" id="PF07715"/>
    </source>
</evidence>
<dbReference type="EMBL" id="JAAFZH010000011">
    <property type="protein sequence ID" value="NDU97429.1"/>
    <property type="molecule type" value="Genomic_DNA"/>
</dbReference>
<dbReference type="InterPro" id="IPR036942">
    <property type="entry name" value="Beta-barrel_TonB_sf"/>
</dbReference>
<keyword evidence="17" id="KW-0675">Receptor</keyword>
<dbReference type="PANTHER" id="PTHR32552:SF81">
    <property type="entry name" value="TONB-DEPENDENT OUTER MEMBRANE RECEPTOR"/>
    <property type="match status" value="1"/>
</dbReference>
<sequence length="789" mass="87306">MKKFIWALCIVLIQYSPVANSQTFTSFSGTVADHQSLGIAGAYVYLLNTNLGALTDNQGKFIIPNVPPGQYTVNTSALGFATSNRPFTITADKPTLTIQLTESSQRLDEVTVSAQKVEEDPQKLPFSVSTLSSKQVLDYRLWTSKDLTALIPNLYSANPGDGRNVTSIRGIATTSYDPTVATYIDGVNQFSLDTYVAQLLDIERIEVLRGPQGTLYGRNAMGGVINIVTKQPDNKTRGFVELNYGNYGQQRYSAGIRTPLVKNRLFLGISALYGQQDGFYRNNFDQSRFDRANYVMGNYYLKFLASSRWALTLNVKHNTNQNDGSFPLAASPQDAFEAPFTVNQNAVGRLMDYVFNTSLSASYVGNHFTFTSQSAYQSNYRYYAQPVDGDFSPIDGVTIVNNYGKKWNNVQVGTQEFRFTSPASSPSRFSWIAGTYGFYQHNPTRLGTHFGNDAALVGSPFPNFTSINTNTGISAGLAVYGQGTYAINPRLKLTLGLRYDYEHKKQSVLGEFQMDGDQTATITQPDTSATARFSAISPKASLAYFFTDNHQLYATYSRGYRAGGITQLSSDPSQPPLYAYKPEYSNNLEIGLKNTFWNNQLRLNVAAFYTQVQDAQVPTLILPDAITITKNAGQLTSKGLELELQATPTKGLDVTYQVGYTKATYSSLNLATDGESVNLKGNRQIFTPDVTSLLAVQYSYGLGGKQQYRLVARGEWSYLGKQYFDLANQISQNAYSLLNARIGISSQRAELFFWGRNLGDATFIDYAYNFGAAHLGNPRNYGATLRLNF</sequence>
<evidence type="ECO:0000256" key="8">
    <source>
        <dbReference type="ARBA" id="ARBA00023065"/>
    </source>
</evidence>
<evidence type="ECO:0000256" key="4">
    <source>
        <dbReference type="ARBA" id="ARBA00022496"/>
    </source>
</evidence>
<dbReference type="Pfam" id="PF13715">
    <property type="entry name" value="CarbopepD_reg_2"/>
    <property type="match status" value="1"/>
</dbReference>
<proteinExistence type="inferred from homology"/>
<evidence type="ECO:0000256" key="11">
    <source>
        <dbReference type="ARBA" id="ARBA00023237"/>
    </source>
</evidence>
<evidence type="ECO:0000256" key="12">
    <source>
        <dbReference type="PROSITE-ProRule" id="PRU01360"/>
    </source>
</evidence>
<dbReference type="InterPro" id="IPR008969">
    <property type="entry name" value="CarboxyPept-like_regulatory"/>
</dbReference>
<dbReference type="InterPro" id="IPR012910">
    <property type="entry name" value="Plug_dom"/>
</dbReference>
<dbReference type="PROSITE" id="PS01156">
    <property type="entry name" value="TONB_DEPENDENT_REC_2"/>
    <property type="match status" value="1"/>
</dbReference>
<dbReference type="RefSeq" id="WP_163952863.1">
    <property type="nucleotide sequence ID" value="NZ_JAAFZH010000011.1"/>
</dbReference>
<comment type="subcellular location">
    <subcellularLocation>
        <location evidence="1 12">Cell outer membrane</location>
        <topology evidence="1 12">Multi-pass membrane protein</topology>
    </subcellularLocation>
</comment>
<keyword evidence="2 12" id="KW-0813">Transport</keyword>
<dbReference type="InterPro" id="IPR000531">
    <property type="entry name" value="Beta-barrel_TonB"/>
</dbReference>
<protein>
    <submittedName>
        <fullName evidence="17">TonB-dependent receptor</fullName>
    </submittedName>
</protein>
<evidence type="ECO:0000256" key="13">
    <source>
        <dbReference type="RuleBase" id="RU003357"/>
    </source>
</evidence>
<feature type="chain" id="PRO_5026812660" evidence="14">
    <location>
        <begin position="22"/>
        <end position="789"/>
    </location>
</feature>
<evidence type="ECO:0000256" key="9">
    <source>
        <dbReference type="ARBA" id="ARBA00023077"/>
    </source>
</evidence>
<evidence type="ECO:0000256" key="7">
    <source>
        <dbReference type="ARBA" id="ARBA00023004"/>
    </source>
</evidence>
<keyword evidence="10 12" id="KW-0472">Membrane</keyword>
<keyword evidence="6 14" id="KW-0732">Signal</keyword>
<keyword evidence="18" id="KW-1185">Reference proteome</keyword>
<feature type="domain" description="TonB-dependent receptor-like beta-barrel" evidence="15">
    <location>
        <begin position="242"/>
        <end position="758"/>
    </location>
</feature>
<dbReference type="GO" id="GO:0006826">
    <property type="term" value="P:iron ion transport"/>
    <property type="evidence" value="ECO:0007669"/>
    <property type="project" value="UniProtKB-KW"/>
</dbReference>
<dbReference type="CDD" id="cd01347">
    <property type="entry name" value="ligand_gated_channel"/>
    <property type="match status" value="1"/>
</dbReference>